<dbReference type="Proteomes" id="UP000501830">
    <property type="component" value="Chromosome"/>
</dbReference>
<keyword evidence="3" id="KW-1185">Reference proteome</keyword>
<dbReference type="PROSITE" id="PS51257">
    <property type="entry name" value="PROKAR_LIPOPROTEIN"/>
    <property type="match status" value="1"/>
</dbReference>
<dbReference type="RefSeq" id="WP_166062822.1">
    <property type="nucleotide sequence ID" value="NZ_CP049889.1"/>
</dbReference>
<proteinExistence type="predicted"/>
<feature type="signal peptide" evidence="1">
    <location>
        <begin position="1"/>
        <end position="22"/>
    </location>
</feature>
<evidence type="ECO:0000256" key="1">
    <source>
        <dbReference type="SAM" id="SignalP"/>
    </source>
</evidence>
<dbReference type="AlphaFoldDB" id="A0A6G7WHM1"/>
<protein>
    <recommendedName>
        <fullName evidence="4">DUF4382 domain-containing protein</fullName>
    </recommendedName>
</protein>
<dbReference type="KEGG" id="jpo:G7058_06850"/>
<feature type="chain" id="PRO_5039288924" description="DUF4382 domain-containing protein" evidence="1">
    <location>
        <begin position="23"/>
        <end position="266"/>
    </location>
</feature>
<reference evidence="2 3" key="1">
    <citation type="journal article" date="2017" name="Int. J. Syst. Evol. Microbiol.">
        <title>Jeotgalibaca porci sp. nov. and Jeotgalibaca arthritidis sp. nov., isolated from pigs, and emended description of the genus Jeotgalibaca.</title>
        <authorList>
            <person name="Zamora L."/>
            <person name="Perez-Sancho M."/>
            <person name="Dominguez L."/>
            <person name="Fernandez-Garayzabal J.F."/>
            <person name="Vela A.I."/>
        </authorList>
    </citation>
    <scope>NUCLEOTIDE SEQUENCE [LARGE SCALE GENOMIC DNA]</scope>
    <source>
        <strain evidence="2 3">CCUG 69148</strain>
    </source>
</reference>
<organism evidence="2 3">
    <name type="scientific">Jeotgalibaca porci</name>
    <dbReference type="NCBI Taxonomy" id="1868793"/>
    <lineage>
        <taxon>Bacteria</taxon>
        <taxon>Bacillati</taxon>
        <taxon>Bacillota</taxon>
        <taxon>Bacilli</taxon>
        <taxon>Lactobacillales</taxon>
        <taxon>Carnobacteriaceae</taxon>
        <taxon>Jeotgalibaca</taxon>
    </lineage>
</organism>
<evidence type="ECO:0000313" key="3">
    <source>
        <dbReference type="Proteomes" id="UP000501830"/>
    </source>
</evidence>
<name>A0A6G7WHM1_9LACT</name>
<evidence type="ECO:0008006" key="4">
    <source>
        <dbReference type="Google" id="ProtNLM"/>
    </source>
</evidence>
<evidence type="ECO:0000313" key="2">
    <source>
        <dbReference type="EMBL" id="QIK51764.1"/>
    </source>
</evidence>
<dbReference type="EMBL" id="CP049889">
    <property type="protein sequence ID" value="QIK51764.1"/>
    <property type="molecule type" value="Genomic_DNA"/>
</dbReference>
<gene>
    <name evidence="2" type="ORF">G7058_06850</name>
</gene>
<sequence length="266" mass="29793">MRKKNYVLLSFIPLLAACSSYTGVISQQYDGERIETDTAVLAAYEEKYEIVGDEKEVLGEALPEFFYREPLDFGDDEDYMHPLTEEPLTVGVDLPEGRYTIVKSEEMGTGYFTVMDTDDTKVFEQLLDFTQNTLELNLYDGMKITANEGYSPRLFIFGKPVAPFDPSAMFADAPHPEIEGQKRFGNGVYHIGKHIEPGEYSLEVGLDYMASGVNYVYVLQTDGSFNVFELTGDYREGVDSSITLSLEEGQTLFIASKSTTVLTPVE</sequence>
<dbReference type="GeneID" id="94552996"/>
<keyword evidence="1" id="KW-0732">Signal</keyword>
<accession>A0A6G7WHM1</accession>